<feature type="region of interest" description="Disordered" evidence="1">
    <location>
        <begin position="115"/>
        <end position="244"/>
    </location>
</feature>
<gene>
    <name evidence="2" type="ORF">HHL28_02815</name>
</gene>
<keyword evidence="3" id="KW-1185">Reference proteome</keyword>
<proteinExistence type="predicted"/>
<reference evidence="2" key="1">
    <citation type="submission" date="2020-04" db="EMBL/GenBank/DDBJ databases">
        <title>A desert anoxygenic phototrophic bacterium fixes CO2 using RubisCO under aerobic conditions.</title>
        <authorList>
            <person name="Tang K."/>
        </authorList>
    </citation>
    <scope>NUCLEOTIDE SEQUENCE [LARGE SCALE GENOMIC DNA]</scope>
    <source>
        <strain evidence="2">MIMtkB3</strain>
    </source>
</reference>
<dbReference type="AlphaFoldDB" id="A0A858R528"/>
<name>A0A858R528_9PROT</name>
<feature type="compositionally biased region" description="Basic and acidic residues" evidence="1">
    <location>
        <begin position="194"/>
        <end position="208"/>
    </location>
</feature>
<accession>A0A858R528</accession>
<organism evidence="2 3">
    <name type="scientific">Aerophototrophica crusticola</name>
    <dbReference type="NCBI Taxonomy" id="1709002"/>
    <lineage>
        <taxon>Bacteria</taxon>
        <taxon>Pseudomonadati</taxon>
        <taxon>Pseudomonadota</taxon>
        <taxon>Alphaproteobacteria</taxon>
        <taxon>Rhodospirillales</taxon>
        <taxon>Rhodospirillaceae</taxon>
        <taxon>Aerophototrophica</taxon>
    </lineage>
</organism>
<protein>
    <submittedName>
        <fullName evidence="2">Uncharacterized protein</fullName>
    </submittedName>
</protein>
<dbReference type="EMBL" id="CP051775">
    <property type="protein sequence ID" value="QJE72176.1"/>
    <property type="molecule type" value="Genomic_DNA"/>
</dbReference>
<evidence type="ECO:0000313" key="3">
    <source>
        <dbReference type="Proteomes" id="UP000501891"/>
    </source>
</evidence>
<evidence type="ECO:0000256" key="1">
    <source>
        <dbReference type="SAM" id="MobiDB-lite"/>
    </source>
</evidence>
<dbReference type="Proteomes" id="UP000501891">
    <property type="component" value="Chromosome"/>
</dbReference>
<evidence type="ECO:0000313" key="2">
    <source>
        <dbReference type="EMBL" id="QJE72176.1"/>
    </source>
</evidence>
<dbReference type="KEGG" id="acru:HHL28_02815"/>
<sequence length="244" mass="26153">MISTRTHGIIDYAVSAALFATPRLLGWDRTATRVMDGAAVLSTAYAHLTDYELGAYPLLSMKQHLAVDALEGAAFLAAAWMMDDEPDAVRGVMAGYGLFALGAALLTDREPKGHPGDLASAFGGGHGMDEGNSGGRRTRAGAWVMDDDQEDTTMHLDDRSPAQGRADLSEREWRQARRHAPTPMGATSAGNRQGADDLRAREWQRARPDGSAAQKASAGRNTHSSDPRFSPQDARRGYMAGQGI</sequence>